<dbReference type="CDD" id="cd03225">
    <property type="entry name" value="ABC_cobalt_CbiO_domain1"/>
    <property type="match status" value="2"/>
</dbReference>
<gene>
    <name evidence="6" type="ORF">ELQ90_08725</name>
</gene>
<name>A0A444PSQ5_9MICO</name>
<evidence type="ECO:0000313" key="6">
    <source>
        <dbReference type="EMBL" id="RWZ50903.1"/>
    </source>
</evidence>
<organism evidence="6 7">
    <name type="scientific">Labedella phragmitis</name>
    <dbReference type="NCBI Taxonomy" id="2498849"/>
    <lineage>
        <taxon>Bacteria</taxon>
        <taxon>Bacillati</taxon>
        <taxon>Actinomycetota</taxon>
        <taxon>Actinomycetes</taxon>
        <taxon>Micrococcales</taxon>
        <taxon>Microbacteriaceae</taxon>
        <taxon>Labedella</taxon>
    </lineage>
</organism>
<comment type="similarity">
    <text evidence="1">Belongs to the ABC transporter superfamily.</text>
</comment>
<dbReference type="InterPro" id="IPR017871">
    <property type="entry name" value="ABC_transporter-like_CS"/>
</dbReference>
<feature type="domain" description="ABC transporter" evidence="5">
    <location>
        <begin position="314"/>
        <end position="548"/>
    </location>
</feature>
<comment type="caution">
    <text evidence="6">The sequence shown here is derived from an EMBL/GenBank/DDBJ whole genome shotgun (WGS) entry which is preliminary data.</text>
</comment>
<dbReference type="PROSITE" id="PS50893">
    <property type="entry name" value="ABC_TRANSPORTER_2"/>
    <property type="match status" value="2"/>
</dbReference>
<dbReference type="InterPro" id="IPR050095">
    <property type="entry name" value="ECF_ABC_transporter_ATP-bd"/>
</dbReference>
<dbReference type="GO" id="GO:0042626">
    <property type="term" value="F:ATPase-coupled transmembrane transporter activity"/>
    <property type="evidence" value="ECO:0007669"/>
    <property type="project" value="TreeGrafter"/>
</dbReference>
<proteinExistence type="inferred from homology"/>
<evidence type="ECO:0000256" key="2">
    <source>
        <dbReference type="ARBA" id="ARBA00022448"/>
    </source>
</evidence>
<dbReference type="SUPFAM" id="SSF52540">
    <property type="entry name" value="P-loop containing nucleoside triphosphate hydrolases"/>
    <property type="match status" value="2"/>
</dbReference>
<evidence type="ECO:0000256" key="4">
    <source>
        <dbReference type="ARBA" id="ARBA00022840"/>
    </source>
</evidence>
<dbReference type="InterPro" id="IPR003593">
    <property type="entry name" value="AAA+_ATPase"/>
</dbReference>
<reference evidence="6 7" key="1">
    <citation type="submission" date="2018-12" db="EMBL/GenBank/DDBJ databases">
        <authorList>
            <person name="Li F."/>
        </authorList>
    </citation>
    <scope>NUCLEOTIDE SEQUENCE [LARGE SCALE GENOMIC DNA]</scope>
    <source>
        <strain evidence="6 7">11W25H-1</strain>
    </source>
</reference>
<dbReference type="InterPro" id="IPR027417">
    <property type="entry name" value="P-loop_NTPase"/>
</dbReference>
<dbReference type="Proteomes" id="UP000288547">
    <property type="component" value="Unassembled WGS sequence"/>
</dbReference>
<dbReference type="OrthoDB" id="501320at2"/>
<dbReference type="PANTHER" id="PTHR43553">
    <property type="entry name" value="HEAVY METAL TRANSPORTER"/>
    <property type="match status" value="1"/>
</dbReference>
<dbReference type="Gene3D" id="3.40.50.300">
    <property type="entry name" value="P-loop containing nucleotide triphosphate hydrolases"/>
    <property type="match status" value="2"/>
</dbReference>
<evidence type="ECO:0000256" key="3">
    <source>
        <dbReference type="ARBA" id="ARBA00022741"/>
    </source>
</evidence>
<dbReference type="EMBL" id="RZNB01000003">
    <property type="protein sequence ID" value="RWZ50903.1"/>
    <property type="molecule type" value="Genomic_DNA"/>
</dbReference>
<accession>A0A444PSQ5</accession>
<dbReference type="InterPro" id="IPR003439">
    <property type="entry name" value="ABC_transporter-like_ATP-bd"/>
</dbReference>
<protein>
    <submittedName>
        <fullName evidence="6">Energy-coupling factor ABC transporter ATP-binding protein</fullName>
    </submittedName>
</protein>
<keyword evidence="4 6" id="KW-0067">ATP-binding</keyword>
<evidence type="ECO:0000313" key="7">
    <source>
        <dbReference type="Proteomes" id="UP000288547"/>
    </source>
</evidence>
<dbReference type="Pfam" id="PF00005">
    <property type="entry name" value="ABC_tran"/>
    <property type="match status" value="2"/>
</dbReference>
<keyword evidence="3" id="KW-0547">Nucleotide-binding</keyword>
<dbReference type="PROSITE" id="PS00211">
    <property type="entry name" value="ABC_TRANSPORTER_1"/>
    <property type="match status" value="1"/>
</dbReference>
<evidence type="ECO:0000256" key="1">
    <source>
        <dbReference type="ARBA" id="ARBA00005417"/>
    </source>
</evidence>
<dbReference type="SMART" id="SM00382">
    <property type="entry name" value="AAA"/>
    <property type="match status" value="2"/>
</dbReference>
<dbReference type="GO" id="GO:0005524">
    <property type="term" value="F:ATP binding"/>
    <property type="evidence" value="ECO:0007669"/>
    <property type="project" value="UniProtKB-KW"/>
</dbReference>
<sequence>MTAETTQPGSAVLDIDSLRIRHHDRDAWTPDGVSFSVAPGEVVLVLGPSGSGKSTLALALDGLVPHVVAADVEGAVRVGGIDTADRTVAELSERVSIVFQDPDAQIVTASVLDEVCFAPENRLLPVEAVLARAEDSLRRVGLWERRHDDPGVLSGGGKQRLAIAAALASGSDVLVLDEPTANLDSAGVEDVYDALREVVADGSRSVVLVEHDLDATVSLVDRVVVLDGTGSLAVDGPVRDVLAGRAADLERLGVWLPTATTAALRLARAGVSFDRLPLTGGELALALDAVPELPRPVQRAQASTPVESEAAVVVRGLSVSRGRGRRARSILAEVDLTIHSGEFTAIVGTNGAGKTTLVQAIAGVVRPPRGAVRVAGLDPATATAGVLAGRVGFVFQNPEHQFVTQSVRDELAYGPLSTGMDPALIDERVDGLLERFGLTEAAHVNPFLLSGGQKRRLSVGTALIGGADVLVLDEPTFGQDRARADELVGLLSDLHRSGTTVIVVTHDMQLVADAATSIAVVAEGRLLAHSPAETVLGDDELLERAGLRLPPLAQAMRRVRRHPEWRSVSRLSQLPGAAS</sequence>
<dbReference type="InterPro" id="IPR015856">
    <property type="entry name" value="ABC_transpr_CbiO/EcfA_su"/>
</dbReference>
<dbReference type="GO" id="GO:0016887">
    <property type="term" value="F:ATP hydrolysis activity"/>
    <property type="evidence" value="ECO:0007669"/>
    <property type="project" value="InterPro"/>
</dbReference>
<feature type="domain" description="ABC transporter" evidence="5">
    <location>
        <begin position="13"/>
        <end position="254"/>
    </location>
</feature>
<dbReference type="RefSeq" id="WP_128494897.1">
    <property type="nucleotide sequence ID" value="NZ_RZNB01000003.1"/>
</dbReference>
<evidence type="ECO:0000259" key="5">
    <source>
        <dbReference type="PROSITE" id="PS50893"/>
    </source>
</evidence>
<keyword evidence="7" id="KW-1185">Reference proteome</keyword>
<keyword evidence="2" id="KW-0813">Transport</keyword>
<dbReference type="AlphaFoldDB" id="A0A444PSQ5"/>
<dbReference type="GO" id="GO:0043190">
    <property type="term" value="C:ATP-binding cassette (ABC) transporter complex"/>
    <property type="evidence" value="ECO:0007669"/>
    <property type="project" value="TreeGrafter"/>
</dbReference>